<dbReference type="Proteomes" id="UP000600139">
    <property type="component" value="Unassembled WGS sequence"/>
</dbReference>
<feature type="signal peptide" evidence="1">
    <location>
        <begin position="1"/>
        <end position="19"/>
    </location>
</feature>
<keyword evidence="1" id="KW-0732">Signal</keyword>
<protein>
    <recommendedName>
        <fullName evidence="4">Lipocalin-like domain-containing protein</fullName>
    </recommendedName>
</protein>
<sequence length="152" mass="16752">MISRVLRWLALVALSTLLAACSLPTGTKSPGELGRLFTSTVPGTWSCQVKRDGIDSRMIKQFNPDGSARGVLLIKKKTNGVSFVLPEIPFTSRWRVVGDVVETYDIKTRASGPYKASDVIRDTLLSVSTDRIVSRSVDTGRIEILTRLKSER</sequence>
<comment type="caution">
    <text evidence="2">The sequence shown here is derived from an EMBL/GenBank/DDBJ whole genome shotgun (WGS) entry which is preliminary data.</text>
</comment>
<accession>A0A934RAR7</accession>
<name>A0A934RAR7_9BACT</name>
<feature type="chain" id="PRO_5037322555" description="Lipocalin-like domain-containing protein" evidence="1">
    <location>
        <begin position="20"/>
        <end position="152"/>
    </location>
</feature>
<reference evidence="2" key="1">
    <citation type="submission" date="2021-01" db="EMBL/GenBank/DDBJ databases">
        <title>Modified the classification status of verrucomicrobia.</title>
        <authorList>
            <person name="Feng X."/>
        </authorList>
    </citation>
    <scope>NUCLEOTIDE SEQUENCE</scope>
    <source>
        <strain evidence="2">JCM 18052</strain>
    </source>
</reference>
<dbReference type="AlphaFoldDB" id="A0A934RAR7"/>
<dbReference type="RefSeq" id="WP_200353086.1">
    <property type="nucleotide sequence ID" value="NZ_BAABHZ010000002.1"/>
</dbReference>
<dbReference type="EMBL" id="JAENIK010000013">
    <property type="protein sequence ID" value="MBK1818134.1"/>
    <property type="molecule type" value="Genomic_DNA"/>
</dbReference>
<evidence type="ECO:0000256" key="1">
    <source>
        <dbReference type="SAM" id="SignalP"/>
    </source>
</evidence>
<keyword evidence="3" id="KW-1185">Reference proteome</keyword>
<dbReference type="PROSITE" id="PS51257">
    <property type="entry name" value="PROKAR_LIPOPROTEIN"/>
    <property type="match status" value="1"/>
</dbReference>
<organism evidence="2 3">
    <name type="scientific">Luteolibacter yonseiensis</name>
    <dbReference type="NCBI Taxonomy" id="1144680"/>
    <lineage>
        <taxon>Bacteria</taxon>
        <taxon>Pseudomonadati</taxon>
        <taxon>Verrucomicrobiota</taxon>
        <taxon>Verrucomicrobiia</taxon>
        <taxon>Verrucomicrobiales</taxon>
        <taxon>Verrucomicrobiaceae</taxon>
        <taxon>Luteolibacter</taxon>
    </lineage>
</organism>
<evidence type="ECO:0000313" key="2">
    <source>
        <dbReference type="EMBL" id="MBK1818134.1"/>
    </source>
</evidence>
<evidence type="ECO:0000313" key="3">
    <source>
        <dbReference type="Proteomes" id="UP000600139"/>
    </source>
</evidence>
<gene>
    <name evidence="2" type="ORF">JIN84_21100</name>
</gene>
<proteinExistence type="predicted"/>
<evidence type="ECO:0008006" key="4">
    <source>
        <dbReference type="Google" id="ProtNLM"/>
    </source>
</evidence>